<sequence length="193" mass="19756">ICVEPAGGLETAKSSRPVAPGVQLTSFDRYDAEGWLRADALTADLSGGVTVDYVNSGAVSRAEPLRAAADRTRAVAAVNGDFFDINNSGAAQGIGIRDGELIQSAVSGHRNAVAVTSEGIGRVVEVNFDGIATLPTGPVTLTQFNNLVQADGVGVFTALWGTYTRERAVAGAARVTEVAVVDGRVARVDAAAG</sequence>
<dbReference type="Proteomes" id="UP001597053">
    <property type="component" value="Unassembled WGS sequence"/>
</dbReference>
<feature type="non-terminal residue" evidence="1">
    <location>
        <position position="1"/>
    </location>
</feature>
<accession>A0ABW3AC70</accession>
<name>A0ABW3AC70_9ACTN</name>
<evidence type="ECO:0000313" key="2">
    <source>
        <dbReference type="Proteomes" id="UP001597053"/>
    </source>
</evidence>
<proteinExistence type="predicted"/>
<dbReference type="EMBL" id="JBHTHM010002755">
    <property type="protein sequence ID" value="MFD0788407.1"/>
    <property type="molecule type" value="Genomic_DNA"/>
</dbReference>
<keyword evidence="2" id="KW-1185">Reference proteome</keyword>
<evidence type="ECO:0000313" key="1">
    <source>
        <dbReference type="EMBL" id="MFD0788407.1"/>
    </source>
</evidence>
<gene>
    <name evidence="1" type="ORF">ACFQZ8_31220</name>
</gene>
<comment type="caution">
    <text evidence="1">The sequence shown here is derived from an EMBL/GenBank/DDBJ whole genome shotgun (WGS) entry which is preliminary data.</text>
</comment>
<feature type="non-terminal residue" evidence="1">
    <location>
        <position position="193"/>
    </location>
</feature>
<organism evidence="1 2">
    <name type="scientific">Micromonospora azadirachtae</name>
    <dbReference type="NCBI Taxonomy" id="1970735"/>
    <lineage>
        <taxon>Bacteria</taxon>
        <taxon>Bacillati</taxon>
        <taxon>Actinomycetota</taxon>
        <taxon>Actinomycetes</taxon>
        <taxon>Micromonosporales</taxon>
        <taxon>Micromonosporaceae</taxon>
        <taxon>Micromonospora</taxon>
    </lineage>
</organism>
<reference evidence="2" key="1">
    <citation type="journal article" date="2019" name="Int. J. Syst. Evol. Microbiol.">
        <title>The Global Catalogue of Microorganisms (GCM) 10K type strain sequencing project: providing services to taxonomists for standard genome sequencing and annotation.</title>
        <authorList>
            <consortium name="The Broad Institute Genomics Platform"/>
            <consortium name="The Broad Institute Genome Sequencing Center for Infectious Disease"/>
            <person name="Wu L."/>
            <person name="Ma J."/>
        </authorList>
    </citation>
    <scope>NUCLEOTIDE SEQUENCE [LARGE SCALE GENOMIC DNA]</scope>
    <source>
        <strain evidence="2">JCM 32148</strain>
    </source>
</reference>
<protein>
    <submittedName>
        <fullName evidence="1">Multidrug transporter</fullName>
    </submittedName>
</protein>